<dbReference type="Proteomes" id="UP000827092">
    <property type="component" value="Unassembled WGS sequence"/>
</dbReference>
<protein>
    <submittedName>
        <fullName evidence="1">Uncharacterized protein</fullName>
    </submittedName>
</protein>
<comment type="caution">
    <text evidence="1">The sequence shown here is derived from an EMBL/GenBank/DDBJ whole genome shotgun (WGS) entry which is preliminary data.</text>
</comment>
<organism evidence="1 2">
    <name type="scientific">Oedothorax gibbosus</name>
    <dbReference type="NCBI Taxonomy" id="931172"/>
    <lineage>
        <taxon>Eukaryota</taxon>
        <taxon>Metazoa</taxon>
        <taxon>Ecdysozoa</taxon>
        <taxon>Arthropoda</taxon>
        <taxon>Chelicerata</taxon>
        <taxon>Arachnida</taxon>
        <taxon>Araneae</taxon>
        <taxon>Araneomorphae</taxon>
        <taxon>Entelegynae</taxon>
        <taxon>Araneoidea</taxon>
        <taxon>Linyphiidae</taxon>
        <taxon>Erigoninae</taxon>
        <taxon>Oedothorax</taxon>
    </lineage>
</organism>
<sequence>MPASDPAVFPQMNRRQLPGPKAFWVSGELWFPKLKLKELTGGSPPVYGLCVQLTHAQPYQARTTARIDN</sequence>
<accession>A0AAV6TH75</accession>
<dbReference type="EMBL" id="JAFNEN010004439">
    <property type="protein sequence ID" value="KAG8171092.1"/>
    <property type="molecule type" value="Genomic_DNA"/>
</dbReference>
<evidence type="ECO:0000313" key="1">
    <source>
        <dbReference type="EMBL" id="KAG8171092.1"/>
    </source>
</evidence>
<name>A0AAV6TH75_9ARAC</name>
<dbReference type="AlphaFoldDB" id="A0AAV6TH75"/>
<keyword evidence="2" id="KW-1185">Reference proteome</keyword>
<reference evidence="1 2" key="1">
    <citation type="journal article" date="2022" name="Nat. Ecol. Evol.">
        <title>A masculinizing supergene underlies an exaggerated male reproductive morph in a spider.</title>
        <authorList>
            <person name="Hendrickx F."/>
            <person name="De Corte Z."/>
            <person name="Sonet G."/>
            <person name="Van Belleghem S.M."/>
            <person name="Kostlbacher S."/>
            <person name="Vangestel C."/>
        </authorList>
    </citation>
    <scope>NUCLEOTIDE SEQUENCE [LARGE SCALE GENOMIC DNA]</scope>
    <source>
        <strain evidence="1">W744_W776</strain>
    </source>
</reference>
<evidence type="ECO:0000313" key="2">
    <source>
        <dbReference type="Proteomes" id="UP000827092"/>
    </source>
</evidence>
<gene>
    <name evidence="1" type="ORF">JTE90_026347</name>
</gene>
<proteinExistence type="predicted"/>